<dbReference type="InterPro" id="IPR016093">
    <property type="entry name" value="MIR_motif"/>
</dbReference>
<gene>
    <name evidence="4" type="ORF">AV530_014697</name>
</gene>
<evidence type="ECO:0000256" key="2">
    <source>
        <dbReference type="SAM" id="MobiDB-lite"/>
    </source>
</evidence>
<dbReference type="OrthoDB" id="258495at2759"/>
<reference evidence="4 5" key="1">
    <citation type="submission" date="2016-02" db="EMBL/GenBank/DDBJ databases">
        <title>Band-tailed pigeon sequencing and assembly.</title>
        <authorList>
            <person name="Soares A.E."/>
            <person name="Novak B.J."/>
            <person name="Rice E.S."/>
            <person name="O'Connell B."/>
            <person name="Chang D."/>
            <person name="Weber S."/>
            <person name="Shapiro B."/>
        </authorList>
    </citation>
    <scope>NUCLEOTIDE SEQUENCE [LARGE SCALE GENOMIC DNA]</scope>
    <source>
        <strain evidence="4">BTP2013</strain>
        <tissue evidence="4">Blood</tissue>
    </source>
</reference>
<evidence type="ECO:0000259" key="3">
    <source>
        <dbReference type="Pfam" id="PF02815"/>
    </source>
</evidence>
<evidence type="ECO:0000313" key="5">
    <source>
        <dbReference type="Proteomes" id="UP000190648"/>
    </source>
</evidence>
<dbReference type="PANTHER" id="PTHR46399">
    <property type="entry name" value="B30.2/SPRY DOMAIN-CONTAINING PROTEIN"/>
    <property type="match status" value="1"/>
</dbReference>
<name>A0A1V4J2K1_PATFA</name>
<feature type="compositionally biased region" description="Low complexity" evidence="2">
    <location>
        <begin position="89"/>
        <end position="107"/>
    </location>
</feature>
<dbReference type="GO" id="GO:0006941">
    <property type="term" value="P:striated muscle contraction"/>
    <property type="evidence" value="ECO:0007669"/>
    <property type="project" value="TreeGrafter"/>
</dbReference>
<dbReference type="InterPro" id="IPR036300">
    <property type="entry name" value="MIR_dom_sf"/>
</dbReference>
<accession>A0A1V4J2K1</accession>
<dbReference type="AlphaFoldDB" id="A0A1V4J2K1"/>
<dbReference type="InterPro" id="IPR015925">
    <property type="entry name" value="Ryanodine_IP3_receptor"/>
</dbReference>
<dbReference type="GO" id="GO:0014808">
    <property type="term" value="P:release of sequestered calcium ion into cytosol by sarcoplasmic reticulum"/>
    <property type="evidence" value="ECO:0007669"/>
    <property type="project" value="TreeGrafter"/>
</dbReference>
<dbReference type="GO" id="GO:0030018">
    <property type="term" value="C:Z disc"/>
    <property type="evidence" value="ECO:0007669"/>
    <property type="project" value="TreeGrafter"/>
</dbReference>
<keyword evidence="1" id="KW-0677">Repeat</keyword>
<evidence type="ECO:0000256" key="1">
    <source>
        <dbReference type="ARBA" id="ARBA00022737"/>
    </source>
</evidence>
<proteinExistence type="predicted"/>
<dbReference type="GO" id="GO:0033017">
    <property type="term" value="C:sarcoplasmic reticulum membrane"/>
    <property type="evidence" value="ECO:0007669"/>
    <property type="project" value="TreeGrafter"/>
</dbReference>
<comment type="caution">
    <text evidence="4">The sequence shown here is derived from an EMBL/GenBank/DDBJ whole genome shotgun (WGS) entry which is preliminary data.</text>
</comment>
<feature type="region of interest" description="Disordered" evidence="2">
    <location>
        <begin position="1"/>
        <end position="20"/>
    </location>
</feature>
<dbReference type="GO" id="GO:0034704">
    <property type="term" value="C:calcium channel complex"/>
    <property type="evidence" value="ECO:0007669"/>
    <property type="project" value="TreeGrafter"/>
</dbReference>
<sequence length="107" mass="11400">MWTHGPDPAPQHLSTASGELQADASFMQTLWNMNPVCSGGEEGYVTGGHVMRLFHGHMDECLTTSAPEQGEERRFGGPRGVPMSPPPRRGVTAGVTAGVTRVPTAAW</sequence>
<dbReference type="STRING" id="372326.A0A1V4J2K1"/>
<dbReference type="GO" id="GO:0042383">
    <property type="term" value="C:sarcolemma"/>
    <property type="evidence" value="ECO:0007669"/>
    <property type="project" value="TreeGrafter"/>
</dbReference>
<organism evidence="4 5">
    <name type="scientific">Patagioenas fasciata monilis</name>
    <dbReference type="NCBI Taxonomy" id="372326"/>
    <lineage>
        <taxon>Eukaryota</taxon>
        <taxon>Metazoa</taxon>
        <taxon>Chordata</taxon>
        <taxon>Craniata</taxon>
        <taxon>Vertebrata</taxon>
        <taxon>Euteleostomi</taxon>
        <taxon>Archelosauria</taxon>
        <taxon>Archosauria</taxon>
        <taxon>Dinosauria</taxon>
        <taxon>Saurischia</taxon>
        <taxon>Theropoda</taxon>
        <taxon>Coelurosauria</taxon>
        <taxon>Aves</taxon>
        <taxon>Neognathae</taxon>
        <taxon>Neoaves</taxon>
        <taxon>Columbimorphae</taxon>
        <taxon>Columbiformes</taxon>
        <taxon>Columbidae</taxon>
        <taxon>Patagioenas</taxon>
    </lineage>
</organism>
<dbReference type="Pfam" id="PF02815">
    <property type="entry name" value="MIR"/>
    <property type="match status" value="1"/>
</dbReference>
<protein>
    <recommendedName>
        <fullName evidence="3">MIR domain-containing protein</fullName>
    </recommendedName>
</protein>
<dbReference type="EMBL" id="LSYS01009434">
    <property type="protein sequence ID" value="OPJ66360.1"/>
    <property type="molecule type" value="Genomic_DNA"/>
</dbReference>
<dbReference type="GO" id="GO:0005790">
    <property type="term" value="C:smooth endoplasmic reticulum"/>
    <property type="evidence" value="ECO:0007669"/>
    <property type="project" value="TreeGrafter"/>
</dbReference>
<feature type="domain" description="MIR" evidence="3">
    <location>
        <begin position="43"/>
        <end position="72"/>
    </location>
</feature>
<dbReference type="PANTHER" id="PTHR46399:SF10">
    <property type="entry name" value="RYANODINE RECEPTOR 1"/>
    <property type="match status" value="1"/>
</dbReference>
<dbReference type="Proteomes" id="UP000190648">
    <property type="component" value="Unassembled WGS sequence"/>
</dbReference>
<feature type="region of interest" description="Disordered" evidence="2">
    <location>
        <begin position="66"/>
        <end position="107"/>
    </location>
</feature>
<dbReference type="SUPFAM" id="SSF82109">
    <property type="entry name" value="MIR domain"/>
    <property type="match status" value="1"/>
</dbReference>
<dbReference type="GO" id="GO:0005219">
    <property type="term" value="F:ryanodine-sensitive calcium-release channel activity"/>
    <property type="evidence" value="ECO:0007669"/>
    <property type="project" value="TreeGrafter"/>
</dbReference>
<keyword evidence="5" id="KW-1185">Reference proteome</keyword>
<evidence type="ECO:0000313" key="4">
    <source>
        <dbReference type="EMBL" id="OPJ66360.1"/>
    </source>
</evidence>
<dbReference type="Gene3D" id="2.80.10.50">
    <property type="match status" value="2"/>
</dbReference>